<proteinExistence type="predicted"/>
<accession>A0A7W6MRE2</accession>
<dbReference type="EMBL" id="JACIEM010000005">
    <property type="protein sequence ID" value="MBB4004952.1"/>
    <property type="molecule type" value="Genomic_DNA"/>
</dbReference>
<evidence type="ECO:0000313" key="3">
    <source>
        <dbReference type="EMBL" id="MBB4004952.1"/>
    </source>
</evidence>
<feature type="region of interest" description="Disordered" evidence="1">
    <location>
        <begin position="22"/>
        <end position="61"/>
    </location>
</feature>
<protein>
    <submittedName>
        <fullName evidence="3">Uncharacterized protein</fullName>
    </submittedName>
</protein>
<name>A0A7W6MRE2_9HYPH</name>
<keyword evidence="2" id="KW-0472">Membrane</keyword>
<keyword evidence="2" id="KW-0812">Transmembrane</keyword>
<comment type="caution">
    <text evidence="3">The sequence shown here is derived from an EMBL/GenBank/DDBJ whole genome shotgun (WGS) entry which is preliminary data.</text>
</comment>
<dbReference type="Proteomes" id="UP000588647">
    <property type="component" value="Unassembled WGS sequence"/>
</dbReference>
<dbReference type="RefSeq" id="WP_183210513.1">
    <property type="nucleotide sequence ID" value="NZ_JAAAMM010000005.1"/>
</dbReference>
<evidence type="ECO:0000256" key="1">
    <source>
        <dbReference type="SAM" id="MobiDB-lite"/>
    </source>
</evidence>
<dbReference type="AlphaFoldDB" id="A0A7W6MRE2"/>
<sequence>MKGTKAFPEGFGDDTALMFAGSAGLPVAGADKPPSPSTAETDPPTDEAAQSVPPPPPSVVESYEQAWTPTVKLGRRGFHFPPPRDSADDTADIAGRQPPSVLIPAAIVGLILAVATYFFNFIN</sequence>
<reference evidence="3 4" key="1">
    <citation type="submission" date="2020-08" db="EMBL/GenBank/DDBJ databases">
        <title>Genomic Encyclopedia of Type Strains, Phase IV (KMG-IV): sequencing the most valuable type-strain genomes for metagenomic binning, comparative biology and taxonomic classification.</title>
        <authorList>
            <person name="Goeker M."/>
        </authorList>
    </citation>
    <scope>NUCLEOTIDE SEQUENCE [LARGE SCALE GENOMIC DNA]</scope>
    <source>
        <strain evidence="3 4">DSM 103570</strain>
    </source>
</reference>
<organism evidence="3 4">
    <name type="scientific">Aurantimonas endophytica</name>
    <dbReference type="NCBI Taxonomy" id="1522175"/>
    <lineage>
        <taxon>Bacteria</taxon>
        <taxon>Pseudomonadati</taxon>
        <taxon>Pseudomonadota</taxon>
        <taxon>Alphaproteobacteria</taxon>
        <taxon>Hyphomicrobiales</taxon>
        <taxon>Aurantimonadaceae</taxon>
        <taxon>Aurantimonas</taxon>
    </lineage>
</organism>
<gene>
    <name evidence="3" type="ORF">GGR03_004047</name>
</gene>
<feature type="transmembrane region" description="Helical" evidence="2">
    <location>
        <begin position="101"/>
        <end position="122"/>
    </location>
</feature>
<keyword evidence="2" id="KW-1133">Transmembrane helix</keyword>
<keyword evidence="4" id="KW-1185">Reference proteome</keyword>
<evidence type="ECO:0000256" key="2">
    <source>
        <dbReference type="SAM" id="Phobius"/>
    </source>
</evidence>
<feature type="region of interest" description="Disordered" evidence="1">
    <location>
        <begin position="74"/>
        <end position="96"/>
    </location>
</feature>
<evidence type="ECO:0000313" key="4">
    <source>
        <dbReference type="Proteomes" id="UP000588647"/>
    </source>
</evidence>